<keyword evidence="4" id="KW-0255">Endonuclease</keyword>
<evidence type="ECO:0000313" key="7">
    <source>
        <dbReference type="Proteomes" id="UP000249239"/>
    </source>
</evidence>
<dbReference type="EMBL" id="QKZK01000009">
    <property type="protein sequence ID" value="PZX17444.1"/>
    <property type="molecule type" value="Genomic_DNA"/>
</dbReference>
<evidence type="ECO:0000256" key="2">
    <source>
        <dbReference type="ARBA" id="ARBA00022801"/>
    </source>
</evidence>
<keyword evidence="3 4" id="KW-0269">Exonuclease</keyword>
<keyword evidence="4" id="KW-0233">DNA recombination</keyword>
<comment type="function">
    <text evidence="4">SbcCD cleaves DNA hairpin structures. These structures can inhibit DNA replication and are intermediates in certain DNA recombination reactions. The complex acts as a 3'-&gt;5' double strand exonuclease that can open hairpins. It also has a 5' single-strand endonuclease activity.</text>
</comment>
<name>A0A2W7NL88_9BACT</name>
<dbReference type="Gene3D" id="3.60.21.10">
    <property type="match status" value="1"/>
</dbReference>
<keyword evidence="2 4" id="KW-0378">Hydrolase</keyword>
<gene>
    <name evidence="4" type="primary">sbcD</name>
    <name evidence="6" type="ORF">LX69_01494</name>
</gene>
<evidence type="ECO:0000256" key="1">
    <source>
        <dbReference type="ARBA" id="ARBA00022722"/>
    </source>
</evidence>
<dbReference type="CDD" id="cd00840">
    <property type="entry name" value="MPP_Mre11_N"/>
    <property type="match status" value="1"/>
</dbReference>
<keyword evidence="7" id="KW-1185">Reference proteome</keyword>
<dbReference type="NCBIfam" id="TIGR00619">
    <property type="entry name" value="sbcd"/>
    <property type="match status" value="1"/>
</dbReference>
<reference evidence="6 7" key="1">
    <citation type="submission" date="2018-06" db="EMBL/GenBank/DDBJ databases">
        <title>Genomic Encyclopedia of Archaeal and Bacterial Type Strains, Phase II (KMG-II): from individual species to whole genera.</title>
        <authorList>
            <person name="Goeker M."/>
        </authorList>
    </citation>
    <scope>NUCLEOTIDE SEQUENCE [LARGE SCALE GENOMIC DNA]</scope>
    <source>
        <strain evidence="6 7">DSM 6779</strain>
    </source>
</reference>
<evidence type="ECO:0000259" key="5">
    <source>
        <dbReference type="Pfam" id="PF00149"/>
    </source>
</evidence>
<dbReference type="GO" id="GO:0004519">
    <property type="term" value="F:endonuclease activity"/>
    <property type="evidence" value="ECO:0007669"/>
    <property type="project" value="UniProtKB-KW"/>
</dbReference>
<evidence type="ECO:0000256" key="4">
    <source>
        <dbReference type="RuleBase" id="RU363069"/>
    </source>
</evidence>
<sequence length="407" mass="45155">MRILHTSDWHLGKRLDTLSRFDEQVAVMDEIVRLADTHQVDAVLVAGDLFDTINPPIEATHLLYKTLKRLTHDGRRAVVAIAGNHDSPDRIEAPHPLAGECGIVLAGYPHSTVPALETDNGVRITRSLPGFVELTTPGCDHPLRLLLTPYANEMRLRTCLGVDDKEQALREVLRCHWLDMAQTHCDAHGVNVLMTHLFMIQQGAPLPEEPDDEKPILYVGGAQPVFTADVPQGVQYVALGHLHRRQTIDTAPCPVVYSGSPLAYSFSEANQDKYAMLVDVQPGAQAVVTPLPLTSGKRLLRQRFTSVDDAVAWLAEHQQVYVELTLVSDTYLTADDRKRLYAAHPHIVTLIPEVSHQALNPTGQRAAIDPAQSTDALFIDYFRSRNNGQEPNEQLMGLLREVLAKDE</sequence>
<comment type="similarity">
    <text evidence="4">Belongs to the SbcD family.</text>
</comment>
<dbReference type="AlphaFoldDB" id="A0A2W7NL88"/>
<dbReference type="InterPro" id="IPR050535">
    <property type="entry name" value="DNA_Repair-Maintenance_Comp"/>
</dbReference>
<proteinExistence type="inferred from homology"/>
<organism evidence="6 7">
    <name type="scientific">Breznakibacter xylanolyticus</name>
    <dbReference type="NCBI Taxonomy" id="990"/>
    <lineage>
        <taxon>Bacteria</taxon>
        <taxon>Pseudomonadati</taxon>
        <taxon>Bacteroidota</taxon>
        <taxon>Bacteroidia</taxon>
        <taxon>Marinilabiliales</taxon>
        <taxon>Marinilabiliaceae</taxon>
        <taxon>Breznakibacter</taxon>
    </lineage>
</organism>
<dbReference type="RefSeq" id="WP_111445169.1">
    <property type="nucleotide sequence ID" value="NZ_QKZK01000009.1"/>
</dbReference>
<comment type="caution">
    <text evidence="6">The sequence shown here is derived from an EMBL/GenBank/DDBJ whole genome shotgun (WGS) entry which is preliminary data.</text>
</comment>
<protein>
    <recommendedName>
        <fullName evidence="4">Nuclease SbcCD subunit D</fullName>
    </recommendedName>
</protein>
<keyword evidence="4" id="KW-0235">DNA replication</keyword>
<accession>A0A2W7NL88</accession>
<keyword evidence="1 4" id="KW-0540">Nuclease</keyword>
<dbReference type="InterPro" id="IPR029052">
    <property type="entry name" value="Metallo-depent_PP-like"/>
</dbReference>
<dbReference type="GO" id="GO:0006310">
    <property type="term" value="P:DNA recombination"/>
    <property type="evidence" value="ECO:0007669"/>
    <property type="project" value="UniProtKB-KW"/>
</dbReference>
<dbReference type="GO" id="GO:0008408">
    <property type="term" value="F:3'-5' exonuclease activity"/>
    <property type="evidence" value="ECO:0007669"/>
    <property type="project" value="InterPro"/>
</dbReference>
<dbReference type="GO" id="GO:0006260">
    <property type="term" value="P:DNA replication"/>
    <property type="evidence" value="ECO:0007669"/>
    <property type="project" value="UniProtKB-KW"/>
</dbReference>
<evidence type="ECO:0000256" key="3">
    <source>
        <dbReference type="ARBA" id="ARBA00022839"/>
    </source>
</evidence>
<dbReference type="Proteomes" id="UP000249239">
    <property type="component" value="Unassembled WGS sequence"/>
</dbReference>
<comment type="subunit">
    <text evidence="4">Heterodimer of SbcC and SbcD.</text>
</comment>
<evidence type="ECO:0000313" key="6">
    <source>
        <dbReference type="EMBL" id="PZX17444.1"/>
    </source>
</evidence>
<dbReference type="InterPro" id="IPR004593">
    <property type="entry name" value="SbcD"/>
</dbReference>
<dbReference type="SUPFAM" id="SSF56300">
    <property type="entry name" value="Metallo-dependent phosphatases"/>
    <property type="match status" value="1"/>
</dbReference>
<dbReference type="InterPro" id="IPR041796">
    <property type="entry name" value="Mre11_N"/>
</dbReference>
<dbReference type="InterPro" id="IPR004843">
    <property type="entry name" value="Calcineurin-like_PHP"/>
</dbReference>
<dbReference type="PANTHER" id="PTHR30337">
    <property type="entry name" value="COMPONENT OF ATP-DEPENDENT DSDNA EXONUCLEASE"/>
    <property type="match status" value="1"/>
</dbReference>
<feature type="domain" description="Calcineurin-like phosphoesterase" evidence="5">
    <location>
        <begin position="1"/>
        <end position="96"/>
    </location>
</feature>
<dbReference type="PANTHER" id="PTHR30337:SF0">
    <property type="entry name" value="NUCLEASE SBCCD SUBUNIT D"/>
    <property type="match status" value="1"/>
</dbReference>
<dbReference type="OrthoDB" id="9773856at2"/>
<dbReference type="Pfam" id="PF00149">
    <property type="entry name" value="Metallophos"/>
    <property type="match status" value="1"/>
</dbReference>